<evidence type="ECO:0000259" key="11">
    <source>
        <dbReference type="Pfam" id="PF06315"/>
    </source>
</evidence>
<dbReference type="InterPro" id="IPR010452">
    <property type="entry name" value="Isocitrate_DH_AceK"/>
</dbReference>
<dbReference type="InterPro" id="IPR046854">
    <property type="entry name" value="AceK_regulatory"/>
</dbReference>
<dbReference type="AlphaFoldDB" id="A0A1H9GR54"/>
<keyword evidence="4" id="KW-0816">Tricarboxylic acid cycle</keyword>
<dbReference type="GO" id="GO:0016208">
    <property type="term" value="F:AMP binding"/>
    <property type="evidence" value="ECO:0007669"/>
    <property type="project" value="TreeGrafter"/>
</dbReference>
<dbReference type="InterPro" id="IPR046855">
    <property type="entry name" value="AceK_kinase"/>
</dbReference>
<sequence length="589" mass="68477">MFSSLQHFDVAQRILMGYMDYYYRFKLITKRARIRFERQDWHGTQADARGRIELYRDIVGNTTESVVEVLAGMNTEPDFWQKVKGAFSEDIVDFNTRNIAETFYNSVYRHFHQVGADPGLMFVSRTGSYRENRETSKISVGYTIGTFRLEDLVSDMLRHFPFDAAWDDKERDIHLVAERWQQRLDEWGGRSPTDRLEVLTSVFYRNKSAYIVGRFLKNGRVHPFILPVLHPDGRGILIDALLLESDQVTSIFSYHRSYFLADITVPSDMVDFLQTFMPTKAISELYNAIGFEKHGKTVFYRELRRHFRKTAKGARPQVQGNGLEQGAEPFVTAPGIAGMVMYVFTMPSLNMVFKIIRDKFAPPKQVTPAIVKAKYDLVKRHDRVGRMADSYLFEKLSLPLDRFDPECLEELRSTAPSKVEITDDSVLISHVYVEKKMTPLNIFLENANEEMCRKALRDYGRAIKQLAAANIFPGDLLLKNFGVTRVKRVVFYDYDEIELVTDCNFRFIPEAKTYEQEMASTPWYTVRPNDIFPEEFPGFLMRAGANLNYLREKHGDIFDANFWNDVKQRLLAGEIMDVFPYRTGHRFLQ</sequence>
<accession>A0A1H9GR54</accession>
<evidence type="ECO:0000256" key="6">
    <source>
        <dbReference type="ARBA" id="ARBA00022741"/>
    </source>
</evidence>
<dbReference type="Pfam" id="PF06315">
    <property type="entry name" value="AceK_kinase"/>
    <property type="match status" value="1"/>
</dbReference>
<evidence type="ECO:0000256" key="1">
    <source>
        <dbReference type="ARBA" id="ARBA00022435"/>
    </source>
</evidence>
<dbReference type="GO" id="GO:0006099">
    <property type="term" value="P:tricarboxylic acid cycle"/>
    <property type="evidence" value="ECO:0007669"/>
    <property type="project" value="UniProtKB-KW"/>
</dbReference>
<dbReference type="GO" id="GO:0004721">
    <property type="term" value="F:phosphoprotein phosphatase activity"/>
    <property type="evidence" value="ECO:0007669"/>
    <property type="project" value="UniProtKB-KW"/>
</dbReference>
<dbReference type="EMBL" id="FOFB01000011">
    <property type="protein sequence ID" value="SEQ52561.1"/>
    <property type="molecule type" value="Genomic_DNA"/>
</dbReference>
<evidence type="ECO:0000313" key="13">
    <source>
        <dbReference type="EMBL" id="SEQ52561.1"/>
    </source>
</evidence>
<dbReference type="PANTHER" id="PTHR39559">
    <property type="match status" value="1"/>
</dbReference>
<dbReference type="RefSeq" id="WP_175489339.1">
    <property type="nucleotide sequence ID" value="NZ_FOFB01000011.1"/>
</dbReference>
<organism evidence="13 14">
    <name type="scientific">Neolewinella agarilytica</name>
    <dbReference type="NCBI Taxonomy" id="478744"/>
    <lineage>
        <taxon>Bacteria</taxon>
        <taxon>Pseudomonadati</taxon>
        <taxon>Bacteroidota</taxon>
        <taxon>Saprospiria</taxon>
        <taxon>Saprospirales</taxon>
        <taxon>Lewinellaceae</taxon>
        <taxon>Neolewinella</taxon>
    </lineage>
</organism>
<evidence type="ECO:0000256" key="2">
    <source>
        <dbReference type="ARBA" id="ARBA00022490"/>
    </source>
</evidence>
<keyword evidence="10" id="KW-0904">Protein phosphatase</keyword>
<evidence type="ECO:0000313" key="14">
    <source>
        <dbReference type="Proteomes" id="UP000199021"/>
    </source>
</evidence>
<dbReference type="Pfam" id="PF20423">
    <property type="entry name" value="AceK_regulatory"/>
    <property type="match status" value="1"/>
</dbReference>
<dbReference type="GO" id="GO:0004674">
    <property type="term" value="F:protein serine/threonine kinase activity"/>
    <property type="evidence" value="ECO:0007669"/>
    <property type="project" value="UniProtKB-KW"/>
</dbReference>
<name>A0A1H9GR54_9BACT</name>
<reference evidence="14" key="1">
    <citation type="submission" date="2016-10" db="EMBL/GenBank/DDBJ databases">
        <authorList>
            <person name="Varghese N."/>
            <person name="Submissions S."/>
        </authorList>
    </citation>
    <scope>NUCLEOTIDE SEQUENCE [LARGE SCALE GENOMIC DNA]</scope>
    <source>
        <strain evidence="14">DSM 24740</strain>
    </source>
</reference>
<dbReference type="GO" id="GO:0006097">
    <property type="term" value="P:glyoxylate cycle"/>
    <property type="evidence" value="ECO:0007669"/>
    <property type="project" value="UniProtKB-KW"/>
</dbReference>
<evidence type="ECO:0000256" key="4">
    <source>
        <dbReference type="ARBA" id="ARBA00022532"/>
    </source>
</evidence>
<feature type="domain" description="Isocitrate dehydrogenase kinase/phosphatase (AceK) kinase" evidence="11">
    <location>
        <begin position="329"/>
        <end position="582"/>
    </location>
</feature>
<dbReference type="HAMAP" id="MF_00747">
    <property type="entry name" value="AceK"/>
    <property type="match status" value="1"/>
</dbReference>
<keyword evidence="7 13" id="KW-0418">Kinase</keyword>
<keyword evidence="5" id="KW-0808">Transferase</keyword>
<gene>
    <name evidence="13" type="ORF">SAMN05444359_11173</name>
</gene>
<keyword evidence="14" id="KW-1185">Reference proteome</keyword>
<dbReference type="PANTHER" id="PTHR39559:SF1">
    <property type="entry name" value="ISOCITRATE DEHYDROGENASE KINASE_PHOSPHATASE"/>
    <property type="match status" value="1"/>
</dbReference>
<evidence type="ECO:0000256" key="10">
    <source>
        <dbReference type="ARBA" id="ARBA00022912"/>
    </source>
</evidence>
<evidence type="ECO:0000256" key="8">
    <source>
        <dbReference type="ARBA" id="ARBA00022801"/>
    </source>
</evidence>
<dbReference type="NCBIfam" id="NF002804">
    <property type="entry name" value="PRK02946.1"/>
    <property type="match status" value="1"/>
</dbReference>
<dbReference type="Proteomes" id="UP000199021">
    <property type="component" value="Unassembled WGS sequence"/>
</dbReference>
<dbReference type="GO" id="GO:0008772">
    <property type="term" value="F:[isocitrate dehydrogenase (NADP+)] kinase activity"/>
    <property type="evidence" value="ECO:0007669"/>
    <property type="project" value="InterPro"/>
</dbReference>
<keyword evidence="6" id="KW-0547">Nucleotide-binding</keyword>
<feature type="domain" description="Isocitrate dehydrogenase kinase/phosphatase (AceK) regulatory" evidence="12">
    <location>
        <begin position="11"/>
        <end position="310"/>
    </location>
</feature>
<dbReference type="GO" id="GO:0006006">
    <property type="term" value="P:glucose metabolic process"/>
    <property type="evidence" value="ECO:0007669"/>
    <property type="project" value="InterPro"/>
</dbReference>
<evidence type="ECO:0000256" key="9">
    <source>
        <dbReference type="ARBA" id="ARBA00022840"/>
    </source>
</evidence>
<dbReference type="GO" id="GO:0005524">
    <property type="term" value="F:ATP binding"/>
    <property type="evidence" value="ECO:0007669"/>
    <property type="project" value="UniProtKB-KW"/>
</dbReference>
<protein>
    <submittedName>
        <fullName evidence="13">Isocitrate dehydrogenase kinase/phosphatase</fullName>
    </submittedName>
</protein>
<keyword evidence="9" id="KW-0067">ATP-binding</keyword>
<keyword evidence="1" id="KW-0329">Glyoxylate bypass</keyword>
<dbReference type="InParanoid" id="A0A1H9GR54"/>
<dbReference type="PIRSF" id="PIRSF000719">
    <property type="entry name" value="AceK"/>
    <property type="match status" value="1"/>
</dbReference>
<evidence type="ECO:0000259" key="12">
    <source>
        <dbReference type="Pfam" id="PF20423"/>
    </source>
</evidence>
<proteinExistence type="inferred from homology"/>
<keyword evidence="3" id="KW-0723">Serine/threonine-protein kinase</keyword>
<evidence type="ECO:0000256" key="5">
    <source>
        <dbReference type="ARBA" id="ARBA00022679"/>
    </source>
</evidence>
<evidence type="ECO:0000256" key="7">
    <source>
        <dbReference type="ARBA" id="ARBA00022777"/>
    </source>
</evidence>
<dbReference type="STRING" id="478744.SAMN05444359_11173"/>
<keyword evidence="8" id="KW-0378">Hydrolase</keyword>
<keyword evidence="2" id="KW-0963">Cytoplasm</keyword>
<dbReference type="GO" id="GO:0005737">
    <property type="term" value="C:cytoplasm"/>
    <property type="evidence" value="ECO:0007669"/>
    <property type="project" value="InterPro"/>
</dbReference>
<evidence type="ECO:0000256" key="3">
    <source>
        <dbReference type="ARBA" id="ARBA00022527"/>
    </source>
</evidence>